<dbReference type="InterPro" id="IPR007421">
    <property type="entry name" value="Schlafen_AlbA_2_dom"/>
</dbReference>
<dbReference type="EMBL" id="AEDR01000016">
    <property type="protein sequence ID" value="EFL56701.1"/>
    <property type="molecule type" value="Genomic_DNA"/>
</dbReference>
<feature type="domain" description="Schlafen AlbA-2" evidence="1">
    <location>
        <begin position="12"/>
        <end position="133"/>
    </location>
</feature>
<accession>E1L4N1</accession>
<proteinExistence type="predicted"/>
<dbReference type="PANTHER" id="PTHR30595">
    <property type="entry name" value="GLPR-RELATED TRANSCRIPTIONAL REPRESSOR"/>
    <property type="match status" value="1"/>
</dbReference>
<gene>
    <name evidence="2" type="ORF">HMPREF9321_0794</name>
</gene>
<dbReference type="Pfam" id="PF04326">
    <property type="entry name" value="SLFN_AlbA_2"/>
    <property type="match status" value="1"/>
</dbReference>
<dbReference type="Proteomes" id="UP000004211">
    <property type="component" value="Unassembled WGS sequence"/>
</dbReference>
<dbReference type="Gene3D" id="3.30.565.60">
    <property type="match status" value="1"/>
</dbReference>
<dbReference type="RefSeq" id="WP_005375912.1">
    <property type="nucleotide sequence ID" value="NZ_AEDR01000016.1"/>
</dbReference>
<organism evidence="2 3">
    <name type="scientific">Veillonella atypica ACS-049-V-Sch6</name>
    <dbReference type="NCBI Taxonomy" id="866776"/>
    <lineage>
        <taxon>Bacteria</taxon>
        <taxon>Bacillati</taxon>
        <taxon>Bacillota</taxon>
        <taxon>Negativicutes</taxon>
        <taxon>Veillonellales</taxon>
        <taxon>Veillonellaceae</taxon>
        <taxon>Veillonella</taxon>
    </lineage>
</organism>
<dbReference type="InterPro" id="IPR038461">
    <property type="entry name" value="Schlafen_AlbA_2_dom_sf"/>
</dbReference>
<evidence type="ECO:0000313" key="3">
    <source>
        <dbReference type="Proteomes" id="UP000004211"/>
    </source>
</evidence>
<dbReference type="Gene3D" id="3.30.950.30">
    <property type="entry name" value="Schlafen, AAA domain"/>
    <property type="match status" value="1"/>
</dbReference>
<dbReference type="PANTHER" id="PTHR30595:SF6">
    <property type="entry name" value="SCHLAFEN ALBA-2 DOMAIN-CONTAINING PROTEIN"/>
    <property type="match status" value="1"/>
</dbReference>
<evidence type="ECO:0000313" key="2">
    <source>
        <dbReference type="EMBL" id="EFL56701.1"/>
    </source>
</evidence>
<protein>
    <submittedName>
        <fullName evidence="2">Divergent AAA domain protein</fullName>
    </submittedName>
</protein>
<dbReference type="eggNOG" id="COG2865">
    <property type="taxonomic scope" value="Bacteria"/>
</dbReference>
<dbReference type="Pfam" id="PF13749">
    <property type="entry name" value="HATPase_c_4"/>
    <property type="match status" value="1"/>
</dbReference>
<sequence>MVNFEDFDLVHENENIEYKESFDKLPGDIWPTYSAFANTKGGLIILGVSEDNGNYEEVGVSNAPKIIQDFWNTINNREKISKNILDNRHIEQKKLDNGRSIIHIKVPEAHISDKPIFLNNNPNKTYIRLYEGDRIATEEQISTFFRDKNSNQDSVLLDNYTIEDLSSETIQKYRQYISNKNDRYTNMSNEELLTAIGVRCIDRNDERKYKLTEAALLFFGREEAIRSRFPKFHLDYIDKRGIYNIQDRWKDRVAFGDSQYIDLNVFEFYLVVMDKLVSAINTPFKLIDGIERLSYDNFITAIREALINCLVHADYHSSLSDIVIEVSDFFYKFKNPGCLRVELEEFITGGTSNPRNDLLVNLFRRIGLSERIGSGGPIIFQIPNQYDYRQPELDTDVFKTELTIWGVDTITTVPNLSDEAKEVYNILKESESFLSVTAIVNKAQFTRYKVYKALEVLEENKLIMSTGKTKSKLYHTSLNTVDQIKMIDNLKKHITKSYK</sequence>
<dbReference type="InterPro" id="IPR038475">
    <property type="entry name" value="RecG_C_sf"/>
</dbReference>
<reference evidence="2 3" key="1">
    <citation type="submission" date="2010-08" db="EMBL/GenBank/DDBJ databases">
        <authorList>
            <person name="Durkin A.S."/>
            <person name="Madupu R."/>
            <person name="Torralba M."/>
            <person name="Gillis M."/>
            <person name="Methe B."/>
            <person name="Sutton G."/>
            <person name="Nelson K.E."/>
        </authorList>
    </citation>
    <scope>NUCLEOTIDE SEQUENCE [LARGE SCALE GENOMIC DNA]</scope>
    <source>
        <strain evidence="2 3">ACS-049-V-Sch6</strain>
    </source>
</reference>
<name>E1L4N1_9FIRM</name>
<evidence type="ECO:0000259" key="1">
    <source>
        <dbReference type="Pfam" id="PF04326"/>
    </source>
</evidence>
<dbReference type="AlphaFoldDB" id="E1L4N1"/>
<comment type="caution">
    <text evidence="2">The sequence shown here is derived from an EMBL/GenBank/DDBJ whole genome shotgun (WGS) entry which is preliminary data.</text>
</comment>